<comment type="caution">
    <text evidence="3">The sequence shown here is derived from an EMBL/GenBank/DDBJ whole genome shotgun (WGS) entry which is preliminary data.</text>
</comment>
<evidence type="ECO:0000313" key="3">
    <source>
        <dbReference type="EMBL" id="KAL1847814.1"/>
    </source>
</evidence>
<evidence type="ECO:0000256" key="2">
    <source>
        <dbReference type="SAM" id="SignalP"/>
    </source>
</evidence>
<evidence type="ECO:0000256" key="1">
    <source>
        <dbReference type="SAM" id="MobiDB-lite"/>
    </source>
</evidence>
<dbReference type="Proteomes" id="UP001586593">
    <property type="component" value="Unassembled WGS sequence"/>
</dbReference>
<feature type="signal peptide" evidence="2">
    <location>
        <begin position="1"/>
        <end position="19"/>
    </location>
</feature>
<organism evidence="3 4">
    <name type="scientific">Phialemonium thermophilum</name>
    <dbReference type="NCBI Taxonomy" id="223376"/>
    <lineage>
        <taxon>Eukaryota</taxon>
        <taxon>Fungi</taxon>
        <taxon>Dikarya</taxon>
        <taxon>Ascomycota</taxon>
        <taxon>Pezizomycotina</taxon>
        <taxon>Sordariomycetes</taxon>
        <taxon>Sordariomycetidae</taxon>
        <taxon>Cephalothecales</taxon>
        <taxon>Cephalothecaceae</taxon>
        <taxon>Phialemonium</taxon>
    </lineage>
</organism>
<reference evidence="3 4" key="1">
    <citation type="journal article" date="2024" name="Commun. Biol.">
        <title>Comparative genomic analysis of thermophilic fungi reveals convergent evolutionary adaptations and gene losses.</title>
        <authorList>
            <person name="Steindorff A.S."/>
            <person name="Aguilar-Pontes M.V."/>
            <person name="Robinson A.J."/>
            <person name="Andreopoulos B."/>
            <person name="LaButti K."/>
            <person name="Kuo A."/>
            <person name="Mondo S."/>
            <person name="Riley R."/>
            <person name="Otillar R."/>
            <person name="Haridas S."/>
            <person name="Lipzen A."/>
            <person name="Grimwood J."/>
            <person name="Schmutz J."/>
            <person name="Clum A."/>
            <person name="Reid I.D."/>
            <person name="Moisan M.C."/>
            <person name="Butler G."/>
            <person name="Nguyen T.T.M."/>
            <person name="Dewar K."/>
            <person name="Conant G."/>
            <person name="Drula E."/>
            <person name="Henrissat B."/>
            <person name="Hansel C."/>
            <person name="Singer S."/>
            <person name="Hutchinson M.I."/>
            <person name="de Vries R.P."/>
            <person name="Natvig D.O."/>
            <person name="Powell A.J."/>
            <person name="Tsang A."/>
            <person name="Grigoriev I.V."/>
        </authorList>
    </citation>
    <scope>NUCLEOTIDE SEQUENCE [LARGE SCALE GENOMIC DNA]</scope>
    <source>
        <strain evidence="3 4">ATCC 24622</strain>
    </source>
</reference>
<sequence>MPSTTLVFLLGTLPPAAVATCKKYGGHHKDNLCPYDGPDVKCCVVEETCGDCGENGSSICQWTNLPCSLSWLDMLRGETLTQSDASPGFGQVGLQRRKPESRQLS</sequence>
<name>A0ABR3VXL7_9PEZI</name>
<accession>A0ABR3VXL7</accession>
<evidence type="ECO:0000313" key="4">
    <source>
        <dbReference type="Proteomes" id="UP001586593"/>
    </source>
</evidence>
<gene>
    <name evidence="3" type="ORF">VTK73DRAFT_10258</name>
</gene>
<keyword evidence="2" id="KW-0732">Signal</keyword>
<protein>
    <submittedName>
        <fullName evidence="3">Uncharacterized protein</fullName>
    </submittedName>
</protein>
<feature type="region of interest" description="Disordered" evidence="1">
    <location>
        <begin position="82"/>
        <end position="105"/>
    </location>
</feature>
<proteinExistence type="predicted"/>
<feature type="chain" id="PRO_5046302967" evidence="2">
    <location>
        <begin position="20"/>
        <end position="105"/>
    </location>
</feature>
<keyword evidence="4" id="KW-1185">Reference proteome</keyword>
<dbReference type="EMBL" id="JAZHXJ010000956">
    <property type="protein sequence ID" value="KAL1847814.1"/>
    <property type="molecule type" value="Genomic_DNA"/>
</dbReference>